<keyword evidence="4 6" id="KW-0788">Thiol protease</keyword>
<dbReference type="STRING" id="283909.R7VLA7"/>
<proteinExistence type="inferred from homology"/>
<feature type="domain" description="Calpain catalytic" evidence="8">
    <location>
        <begin position="27"/>
        <end position="342"/>
    </location>
</feature>
<dbReference type="SUPFAM" id="SSF49562">
    <property type="entry name" value="C2 domain (Calcium/lipid-binding domain, CaLB)"/>
    <property type="match status" value="1"/>
</dbReference>
<dbReference type="PROSITE" id="PS50203">
    <property type="entry name" value="CALPAIN_CAT"/>
    <property type="match status" value="1"/>
</dbReference>
<dbReference type="GO" id="GO:0005737">
    <property type="term" value="C:cytoplasm"/>
    <property type="evidence" value="ECO:0007669"/>
    <property type="project" value="TreeGrafter"/>
</dbReference>
<evidence type="ECO:0000259" key="7">
    <source>
        <dbReference type="PROSITE" id="PS50004"/>
    </source>
</evidence>
<dbReference type="Proteomes" id="UP000014760">
    <property type="component" value="Unassembled WGS sequence"/>
</dbReference>
<evidence type="ECO:0000256" key="2">
    <source>
        <dbReference type="ARBA" id="ARBA00022670"/>
    </source>
</evidence>
<dbReference type="InterPro" id="IPR022682">
    <property type="entry name" value="Calpain_domain_III"/>
</dbReference>
<evidence type="ECO:0000313" key="9">
    <source>
        <dbReference type="EMBL" id="ELU17460.1"/>
    </source>
</evidence>
<dbReference type="CDD" id="cd04046">
    <property type="entry name" value="C2_Calpain"/>
    <property type="match status" value="1"/>
</dbReference>
<dbReference type="AlphaFoldDB" id="R7VLA7"/>
<organism evidence="9">
    <name type="scientific">Capitella teleta</name>
    <name type="common">Polychaete worm</name>
    <dbReference type="NCBI Taxonomy" id="283909"/>
    <lineage>
        <taxon>Eukaryota</taxon>
        <taxon>Metazoa</taxon>
        <taxon>Spiralia</taxon>
        <taxon>Lophotrochozoa</taxon>
        <taxon>Annelida</taxon>
        <taxon>Polychaeta</taxon>
        <taxon>Sedentaria</taxon>
        <taxon>Scolecida</taxon>
        <taxon>Capitellidae</taxon>
        <taxon>Capitella</taxon>
    </lineage>
</organism>
<feature type="active site" evidence="5 6">
    <location>
        <position position="79"/>
    </location>
</feature>
<reference evidence="11" key="1">
    <citation type="submission" date="2012-12" db="EMBL/GenBank/DDBJ databases">
        <authorList>
            <person name="Hellsten U."/>
            <person name="Grimwood J."/>
            <person name="Chapman J.A."/>
            <person name="Shapiro H."/>
            <person name="Aerts A."/>
            <person name="Otillar R.P."/>
            <person name="Terry A.Y."/>
            <person name="Boore J.L."/>
            <person name="Simakov O."/>
            <person name="Marletaz F."/>
            <person name="Cho S.-J."/>
            <person name="Edsinger-Gonzales E."/>
            <person name="Havlak P."/>
            <person name="Kuo D.-H."/>
            <person name="Larsson T."/>
            <person name="Lv J."/>
            <person name="Arendt D."/>
            <person name="Savage R."/>
            <person name="Osoegawa K."/>
            <person name="de Jong P."/>
            <person name="Lindberg D.R."/>
            <person name="Seaver E.C."/>
            <person name="Weisblat D.A."/>
            <person name="Putnam N.H."/>
            <person name="Grigoriev I.V."/>
            <person name="Rokhsar D.S."/>
        </authorList>
    </citation>
    <scope>NUCLEOTIDE SEQUENCE</scope>
    <source>
        <strain evidence="11">I ESC-2004</strain>
    </source>
</reference>
<dbReference type="SMART" id="SM00720">
    <property type="entry name" value="calpain_III"/>
    <property type="match status" value="1"/>
</dbReference>
<dbReference type="EMBL" id="KB292506">
    <property type="protein sequence ID" value="ELU17460.1"/>
    <property type="molecule type" value="Genomic_DNA"/>
</dbReference>
<dbReference type="InterPro" id="IPR022684">
    <property type="entry name" value="Calpain_cysteine_protease"/>
</dbReference>
<dbReference type="PROSITE" id="PS00139">
    <property type="entry name" value="THIOL_PROTEASE_CYS"/>
    <property type="match status" value="1"/>
</dbReference>
<dbReference type="PANTHER" id="PTHR10183:SF379">
    <property type="entry name" value="CALPAIN-5"/>
    <property type="match status" value="1"/>
</dbReference>
<dbReference type="InterPro" id="IPR000008">
    <property type="entry name" value="C2_dom"/>
</dbReference>
<keyword evidence="11" id="KW-1185">Reference proteome</keyword>
<dbReference type="OrthoDB" id="424753at2759"/>
<keyword evidence="2 6" id="KW-0645">Protease</keyword>
<protein>
    <recommendedName>
        <fullName evidence="12">Calpain catalytic domain-containing protein</fullName>
    </recommendedName>
</protein>
<dbReference type="PANTHER" id="PTHR10183">
    <property type="entry name" value="CALPAIN"/>
    <property type="match status" value="1"/>
</dbReference>
<evidence type="ECO:0000259" key="8">
    <source>
        <dbReference type="PROSITE" id="PS50203"/>
    </source>
</evidence>
<gene>
    <name evidence="9" type="ORF">CAPTEDRAFT_228346</name>
</gene>
<evidence type="ECO:0000256" key="6">
    <source>
        <dbReference type="PROSITE-ProRule" id="PRU00239"/>
    </source>
</evidence>
<dbReference type="FunFam" id="3.90.70.10:FF:000001">
    <property type="entry name" value="Calpain-1 catalytic subunit"/>
    <property type="match status" value="1"/>
</dbReference>
<dbReference type="Pfam" id="PF00168">
    <property type="entry name" value="C2"/>
    <property type="match status" value="1"/>
</dbReference>
<feature type="active site" evidence="5 6">
    <location>
        <position position="250"/>
    </location>
</feature>
<evidence type="ECO:0008006" key="12">
    <source>
        <dbReference type="Google" id="ProtNLM"/>
    </source>
</evidence>
<evidence type="ECO:0000256" key="1">
    <source>
        <dbReference type="ARBA" id="ARBA00007623"/>
    </source>
</evidence>
<dbReference type="InterPro" id="IPR036213">
    <property type="entry name" value="Calpain_III_sf"/>
</dbReference>
<dbReference type="InterPro" id="IPR022683">
    <property type="entry name" value="Calpain_III"/>
</dbReference>
<accession>R7VLA7</accession>
<reference evidence="10" key="3">
    <citation type="submission" date="2015-06" db="UniProtKB">
        <authorList>
            <consortium name="EnsemblMetazoa"/>
        </authorList>
    </citation>
    <scope>IDENTIFICATION</scope>
</reference>
<dbReference type="Pfam" id="PF00648">
    <property type="entry name" value="Peptidase_C2"/>
    <property type="match status" value="1"/>
</dbReference>
<dbReference type="InterPro" id="IPR033884">
    <property type="entry name" value="C2_Calpain"/>
</dbReference>
<evidence type="ECO:0000256" key="3">
    <source>
        <dbReference type="ARBA" id="ARBA00022801"/>
    </source>
</evidence>
<evidence type="ECO:0000313" key="11">
    <source>
        <dbReference type="Proteomes" id="UP000014760"/>
    </source>
</evidence>
<dbReference type="Gene3D" id="2.60.40.150">
    <property type="entry name" value="C2 domain"/>
    <property type="match status" value="1"/>
</dbReference>
<sequence length="639" mass="73166">MWFKSVVLFKDQDYDKLRKEAQSSGQLFTDPTFPANEASIGGNAAGIEWKRPKDIAENPSLFVDGVTCSDLNQGELGNCWFVAACSCLATNKEIWRKVIPNHKDQEWDPEKPEKYAGIYYFRFWRFGEWTDVVIDDLLPTRNGDLVYAHSKDRNEFWSALLEKAYAKLYGSYESLDGGELAEALEDFTGGVSEPLNLVDLKVGIEEEARNDLYKVMRKAMDNHAMMAAAIPSATKEEQEEVMDMGLVKGHAYGITAVKRIALEGTGIFNMFNKEKIAMIRLRNPWGGTEWKGAFSDESEEWKKIDKESREKIGLTFDDDGEFWMNFEDYCKHFTNMSICRVINTSLFSFQTTWTEACMHGEWVTPHFSGGCVNNKETFLKNPQYVFDVDDNDDECLFQLTQKCGRGGEGIEKTTIGFSIMKVEYNRKYRVHQMQRITKSSAFKNSRGIFLRHTLDKGRYVIVACTFEPNVKAKHLLRVYTTGTSHAHALVKDKPSEKTLSCLPWFAYPSVVTRVTIIRARDLEKQDTIGGADPYCQISCEGHHYKTSTIKDTVNPEWNSSYIFYRRNHRSKPIEIEIWNSNALKNTFMGRQVIPASTEETDKIYEMTLLERENSKDKTSKAVPGKIFLQITTSTNLELL</sequence>
<dbReference type="GO" id="GO:0004198">
    <property type="term" value="F:calcium-dependent cysteine-type endopeptidase activity"/>
    <property type="evidence" value="ECO:0007669"/>
    <property type="project" value="InterPro"/>
</dbReference>
<dbReference type="Gene3D" id="3.90.70.10">
    <property type="entry name" value="Cysteine proteinases"/>
    <property type="match status" value="1"/>
</dbReference>
<dbReference type="GO" id="GO:0006508">
    <property type="term" value="P:proteolysis"/>
    <property type="evidence" value="ECO:0007669"/>
    <property type="project" value="UniProtKB-KW"/>
</dbReference>
<dbReference type="CDD" id="cd00044">
    <property type="entry name" value="CysPc"/>
    <property type="match status" value="1"/>
</dbReference>
<dbReference type="SUPFAM" id="SSF49758">
    <property type="entry name" value="Calpain large subunit, middle domain (domain III)"/>
    <property type="match status" value="1"/>
</dbReference>
<dbReference type="InterPro" id="IPR038765">
    <property type="entry name" value="Papain-like_cys_pep_sf"/>
</dbReference>
<feature type="active site" evidence="5 6">
    <location>
        <position position="283"/>
    </location>
</feature>
<keyword evidence="3 6" id="KW-0378">Hydrolase</keyword>
<dbReference type="InterPro" id="IPR001300">
    <property type="entry name" value="Peptidase_C2_calpain_cat"/>
</dbReference>
<dbReference type="InterPro" id="IPR035892">
    <property type="entry name" value="C2_domain_sf"/>
</dbReference>
<name>R7VLA7_CAPTE</name>
<comment type="similarity">
    <text evidence="1">Belongs to the peptidase C2 family.</text>
</comment>
<feature type="domain" description="C2" evidence="7">
    <location>
        <begin position="493"/>
        <end position="608"/>
    </location>
</feature>
<dbReference type="SMART" id="SM00239">
    <property type="entry name" value="C2"/>
    <property type="match status" value="1"/>
</dbReference>
<dbReference type="EnsemblMetazoa" id="CapteT228346">
    <property type="protein sequence ID" value="CapteP228346"/>
    <property type="gene ID" value="CapteG228346"/>
</dbReference>
<dbReference type="PROSITE" id="PS50004">
    <property type="entry name" value="C2"/>
    <property type="match status" value="1"/>
</dbReference>
<dbReference type="Gene3D" id="2.60.120.380">
    <property type="match status" value="1"/>
</dbReference>
<dbReference type="SMART" id="SM00230">
    <property type="entry name" value="CysPc"/>
    <property type="match status" value="1"/>
</dbReference>
<dbReference type="InterPro" id="IPR000169">
    <property type="entry name" value="Pept_cys_AS"/>
</dbReference>
<evidence type="ECO:0000313" key="10">
    <source>
        <dbReference type="EnsemblMetazoa" id="CapteP228346"/>
    </source>
</evidence>
<reference evidence="9 11" key="2">
    <citation type="journal article" date="2013" name="Nature">
        <title>Insights into bilaterian evolution from three spiralian genomes.</title>
        <authorList>
            <person name="Simakov O."/>
            <person name="Marletaz F."/>
            <person name="Cho S.J."/>
            <person name="Edsinger-Gonzales E."/>
            <person name="Havlak P."/>
            <person name="Hellsten U."/>
            <person name="Kuo D.H."/>
            <person name="Larsson T."/>
            <person name="Lv J."/>
            <person name="Arendt D."/>
            <person name="Savage R."/>
            <person name="Osoegawa K."/>
            <person name="de Jong P."/>
            <person name="Grimwood J."/>
            <person name="Chapman J.A."/>
            <person name="Shapiro H."/>
            <person name="Aerts A."/>
            <person name="Otillar R.P."/>
            <person name="Terry A.Y."/>
            <person name="Boore J.L."/>
            <person name="Grigoriev I.V."/>
            <person name="Lindberg D.R."/>
            <person name="Seaver E.C."/>
            <person name="Weisblat D.A."/>
            <person name="Putnam N.H."/>
            <person name="Rokhsar D.S."/>
        </authorList>
    </citation>
    <scope>NUCLEOTIDE SEQUENCE</scope>
    <source>
        <strain evidence="9 11">I ESC-2004</strain>
    </source>
</reference>
<dbReference type="SUPFAM" id="SSF54001">
    <property type="entry name" value="Cysteine proteinases"/>
    <property type="match status" value="1"/>
</dbReference>
<evidence type="ECO:0000256" key="5">
    <source>
        <dbReference type="PIRSR" id="PIRSR622684-1"/>
    </source>
</evidence>
<dbReference type="EMBL" id="AMQN01000550">
    <property type="status" value="NOT_ANNOTATED_CDS"/>
    <property type="molecule type" value="Genomic_DNA"/>
</dbReference>
<dbReference type="PRINTS" id="PR00704">
    <property type="entry name" value="CALPAIN"/>
</dbReference>
<dbReference type="Pfam" id="PF01067">
    <property type="entry name" value="Calpain_III"/>
    <property type="match status" value="1"/>
</dbReference>
<dbReference type="OMA" id="RMHVAQQ"/>
<dbReference type="HOGENOM" id="CLU_010982_3_2_1"/>
<evidence type="ECO:0000256" key="4">
    <source>
        <dbReference type="ARBA" id="ARBA00022807"/>
    </source>
</evidence>